<keyword evidence="4" id="KW-1185">Reference proteome</keyword>
<evidence type="ECO:0000256" key="2">
    <source>
        <dbReference type="SAM" id="Phobius"/>
    </source>
</evidence>
<feature type="transmembrane region" description="Helical" evidence="2">
    <location>
        <begin position="140"/>
        <end position="165"/>
    </location>
</feature>
<dbReference type="InterPro" id="IPR021460">
    <property type="entry name" value="DUF3112"/>
</dbReference>
<feature type="transmembrane region" description="Helical" evidence="2">
    <location>
        <begin position="185"/>
        <end position="206"/>
    </location>
</feature>
<dbReference type="Pfam" id="PF11309">
    <property type="entry name" value="DUF3112"/>
    <property type="match status" value="1"/>
</dbReference>
<feature type="transmembrane region" description="Helical" evidence="2">
    <location>
        <begin position="34"/>
        <end position="54"/>
    </location>
</feature>
<dbReference type="AlphaFoldDB" id="A0AAI9EBT8"/>
<reference evidence="3" key="1">
    <citation type="submission" date="2023-11" db="EMBL/GenBank/DDBJ databases">
        <authorList>
            <person name="Alioto T."/>
            <person name="Alioto T."/>
            <person name="Gomez Garrido J."/>
        </authorList>
    </citation>
    <scope>NUCLEOTIDE SEQUENCE</scope>
</reference>
<evidence type="ECO:0000313" key="4">
    <source>
        <dbReference type="Proteomes" id="UP001296104"/>
    </source>
</evidence>
<comment type="caution">
    <text evidence="3">The sequence shown here is derived from an EMBL/GenBank/DDBJ whole genome shotgun (WGS) entry which is preliminary data.</text>
</comment>
<feature type="compositionally biased region" description="Basic and acidic residues" evidence="1">
    <location>
        <begin position="534"/>
        <end position="558"/>
    </location>
</feature>
<keyword evidence="2" id="KW-1133">Transmembrane helix</keyword>
<name>A0AAI9EBT8_9PEZI</name>
<feature type="transmembrane region" description="Helical" evidence="2">
    <location>
        <begin position="265"/>
        <end position="285"/>
    </location>
</feature>
<dbReference type="PANTHER" id="PTHR35184">
    <property type="entry name" value="YALI0C10208P"/>
    <property type="match status" value="1"/>
</dbReference>
<keyword evidence="2" id="KW-0472">Membrane</keyword>
<feature type="region of interest" description="Disordered" evidence="1">
    <location>
        <begin position="454"/>
        <end position="484"/>
    </location>
</feature>
<dbReference type="PANTHER" id="PTHR35184:SF1">
    <property type="entry name" value="INTEGRAL MEMBRANE PROTEIN"/>
    <property type="match status" value="1"/>
</dbReference>
<protein>
    <submittedName>
        <fullName evidence="3">Uncharacterized protein</fullName>
    </submittedName>
</protein>
<accession>A0AAI9EBT8</accession>
<feature type="transmembrane region" description="Helical" evidence="2">
    <location>
        <begin position="66"/>
        <end position="90"/>
    </location>
</feature>
<organism evidence="3 4">
    <name type="scientific">Lecanosticta acicola</name>
    <dbReference type="NCBI Taxonomy" id="111012"/>
    <lineage>
        <taxon>Eukaryota</taxon>
        <taxon>Fungi</taxon>
        <taxon>Dikarya</taxon>
        <taxon>Ascomycota</taxon>
        <taxon>Pezizomycotina</taxon>
        <taxon>Dothideomycetes</taxon>
        <taxon>Dothideomycetidae</taxon>
        <taxon>Mycosphaerellales</taxon>
        <taxon>Mycosphaerellaceae</taxon>
        <taxon>Lecanosticta</taxon>
    </lineage>
</organism>
<sequence>MSSQADGAAPSNQTPPYAPKYQGLGETPSILPDVPVNAVFLALFASAAVAHMTLFQINMHKRGKKFVFNAAIFGFCVTRIVATTLRIAWAHHPHNIALGMAAQIFVYAGVIVLFIANLFFAQRIVRAQHPRFGWTKPFSILVPLLLGIIVGTIFALIAAVIAQFYVNTTYAQQWTRDVQIYGATFYGFAAFLPIPIILISTIVKYAPAHRDCPVDNFGSGAMKWKILLVLFTSTLLSFGAWWRAGTELLPPTHIQDPKPWYFSKAAFYAVDFGIEIFVTLFYFFIRIDILFIIPNGAHGPFSYGNGFVFAGESGEEKGYGRGRGDSTRNLTGAPSFRASTITLPPPRSSRAGSWGSLEGYMTPSTIKSTQRGHVSWGGGTMSSEYNNSAVDLGMEMSTLPLEVWDFHFHQENAGLDLQHPPLVAGAEHELGYNMHTGKWEQRSIMRNSSDRNFELQFNPAGKSTKSRRASSAKSTKSRSRWTSTTMADADAMPDLHTIKNFSRPVTRDYMEERPSRPVTRDYMEERHSGPVTRDFMEERSSRPVTRDFVEARRSRDEAAEVQASGVSSLHEEEREQAESEGAGGVPSLYTREAIE</sequence>
<feature type="transmembrane region" description="Helical" evidence="2">
    <location>
        <begin position="226"/>
        <end position="245"/>
    </location>
</feature>
<keyword evidence="2" id="KW-0812">Transmembrane</keyword>
<feature type="compositionally biased region" description="Basic residues" evidence="1">
    <location>
        <begin position="464"/>
        <end position="479"/>
    </location>
</feature>
<feature type="transmembrane region" description="Helical" evidence="2">
    <location>
        <begin position="96"/>
        <end position="120"/>
    </location>
</feature>
<gene>
    <name evidence="3" type="ORF">LECACI_7A005527</name>
</gene>
<dbReference type="Proteomes" id="UP001296104">
    <property type="component" value="Unassembled WGS sequence"/>
</dbReference>
<proteinExistence type="predicted"/>
<feature type="region of interest" description="Disordered" evidence="1">
    <location>
        <begin position="534"/>
        <end position="595"/>
    </location>
</feature>
<dbReference type="EMBL" id="CAVMBE010000036">
    <property type="protein sequence ID" value="CAK4030369.1"/>
    <property type="molecule type" value="Genomic_DNA"/>
</dbReference>
<evidence type="ECO:0000313" key="3">
    <source>
        <dbReference type="EMBL" id="CAK4030369.1"/>
    </source>
</evidence>
<evidence type="ECO:0000256" key="1">
    <source>
        <dbReference type="SAM" id="MobiDB-lite"/>
    </source>
</evidence>